<gene>
    <name evidence="2" type="ORF">NCTC11088_02167</name>
</gene>
<feature type="transmembrane region" description="Helical" evidence="1">
    <location>
        <begin position="108"/>
        <end position="125"/>
    </location>
</feature>
<keyword evidence="1" id="KW-0812">Transmembrane</keyword>
<feature type="transmembrane region" description="Helical" evidence="1">
    <location>
        <begin position="154"/>
        <end position="170"/>
    </location>
</feature>
<dbReference type="AlphaFoldDB" id="A0A379DEP8"/>
<evidence type="ECO:0000313" key="2">
    <source>
        <dbReference type="EMBL" id="SUB76349.1"/>
    </source>
</evidence>
<feature type="transmembrane region" description="Helical" evidence="1">
    <location>
        <begin position="182"/>
        <end position="202"/>
    </location>
</feature>
<reference evidence="2 3" key="1">
    <citation type="submission" date="2018-06" db="EMBL/GenBank/DDBJ databases">
        <authorList>
            <consortium name="Pathogen Informatics"/>
            <person name="Doyle S."/>
        </authorList>
    </citation>
    <scope>NUCLEOTIDE SEQUENCE [LARGE SCALE GENOMIC DNA]</scope>
    <source>
        <strain evidence="2 3">NCTC11088</strain>
    </source>
</reference>
<sequence>MKKDLLSSSTLKIIAMLCMAIDHTAAGIINNVNNISLLGLNVNELYYAMRSIGRIAFPIFLFLLIEGFNKTKNIKKYFFRMVIFAIISEVPFDMALNGGYYSAHSQNVYVELSLILAMLYCIKISEEKFSRFKGILLGIITVFTFAVVSEVIEADYGMYGIVAAIIMYSFSKSRETRAISILPAFAFEIHMPAVFLSIPLVYFYNGKRGLNLKYLFYAFYPLHLIIIGIIRMKLL</sequence>
<dbReference type="EMBL" id="UGTH01000001">
    <property type="protein sequence ID" value="SUB76349.1"/>
    <property type="molecule type" value="Genomic_DNA"/>
</dbReference>
<keyword evidence="1" id="KW-1133">Transmembrane helix</keyword>
<dbReference type="RefSeq" id="WP_115312305.1">
    <property type="nucleotide sequence ID" value="NZ_UGTH01000001.1"/>
</dbReference>
<feature type="transmembrane region" description="Helical" evidence="1">
    <location>
        <begin position="77"/>
        <end position="96"/>
    </location>
</feature>
<feature type="transmembrane region" description="Helical" evidence="1">
    <location>
        <begin position="45"/>
        <end position="65"/>
    </location>
</feature>
<evidence type="ECO:0000313" key="3">
    <source>
        <dbReference type="Proteomes" id="UP000254777"/>
    </source>
</evidence>
<dbReference type="Pfam" id="PF05857">
    <property type="entry name" value="TraX"/>
    <property type="match status" value="1"/>
</dbReference>
<name>A0A379DEP8_9FIRM</name>
<dbReference type="InterPro" id="IPR008875">
    <property type="entry name" value="TraX"/>
</dbReference>
<organism evidence="2 3">
    <name type="scientific">Peptoniphilus indolicus</name>
    <dbReference type="NCBI Taxonomy" id="33030"/>
    <lineage>
        <taxon>Bacteria</taxon>
        <taxon>Bacillati</taxon>
        <taxon>Bacillota</taxon>
        <taxon>Tissierellia</taxon>
        <taxon>Tissierellales</taxon>
        <taxon>Peptoniphilaceae</taxon>
        <taxon>Peptoniphilus</taxon>
    </lineage>
</organism>
<keyword evidence="1" id="KW-0472">Membrane</keyword>
<dbReference type="Proteomes" id="UP000254777">
    <property type="component" value="Unassembled WGS sequence"/>
</dbReference>
<proteinExistence type="predicted"/>
<protein>
    <submittedName>
        <fullName evidence="2">Conjugal transfer protein TrbP</fullName>
    </submittedName>
</protein>
<evidence type="ECO:0000256" key="1">
    <source>
        <dbReference type="SAM" id="Phobius"/>
    </source>
</evidence>
<accession>A0A379DEP8</accession>
<feature type="transmembrane region" description="Helical" evidence="1">
    <location>
        <begin position="214"/>
        <end position="232"/>
    </location>
</feature>